<keyword evidence="2" id="KW-0812">Transmembrane</keyword>
<keyword evidence="2" id="KW-1133">Transmembrane helix</keyword>
<feature type="transmembrane region" description="Helical" evidence="2">
    <location>
        <begin position="6"/>
        <end position="28"/>
    </location>
</feature>
<dbReference type="Proteomes" id="UP001163846">
    <property type="component" value="Unassembled WGS sequence"/>
</dbReference>
<keyword evidence="4" id="KW-1185">Reference proteome</keyword>
<evidence type="ECO:0000256" key="1">
    <source>
        <dbReference type="SAM" id="MobiDB-lite"/>
    </source>
</evidence>
<comment type="caution">
    <text evidence="3">The sequence shown here is derived from an EMBL/GenBank/DDBJ whole genome shotgun (WGS) entry which is preliminary data.</text>
</comment>
<proteinExistence type="predicted"/>
<evidence type="ECO:0000313" key="3">
    <source>
        <dbReference type="EMBL" id="KAJ3838301.1"/>
    </source>
</evidence>
<feature type="region of interest" description="Disordered" evidence="1">
    <location>
        <begin position="49"/>
        <end position="73"/>
    </location>
</feature>
<gene>
    <name evidence="3" type="ORF">F5878DRAFT_619904</name>
</gene>
<organism evidence="3 4">
    <name type="scientific">Lentinula raphanica</name>
    <dbReference type="NCBI Taxonomy" id="153919"/>
    <lineage>
        <taxon>Eukaryota</taxon>
        <taxon>Fungi</taxon>
        <taxon>Dikarya</taxon>
        <taxon>Basidiomycota</taxon>
        <taxon>Agaricomycotina</taxon>
        <taxon>Agaricomycetes</taxon>
        <taxon>Agaricomycetidae</taxon>
        <taxon>Agaricales</taxon>
        <taxon>Marasmiineae</taxon>
        <taxon>Omphalotaceae</taxon>
        <taxon>Lentinula</taxon>
    </lineage>
</organism>
<sequence>MYLFRLFTWHLHAVHVLLLLIITAAIALPAGRLRKGKLAKEIGDSVFQSDLPGGASSGPPQKKQKSEVSEVSLARSTPKNHWIGVIIESGLDDPKANWVIVSVPEEDLHKDNIRLVGYATSKNYQPSLTKWSRQVKSATPGGVNGAVVIMSKDHPSLLIEIGSATMSLKMRYNLARDMRKAVNTHRCDQLPDVPSIYQYAVLYEDAMKERGVKIHHYDISKTSDFGKAFARKVNEKGTGAGEVLSEEFNKWEWALYERIKNGGADVLRTSLGKYNKDILEDLWDEVYELPRGFLDDQDIDDEKYKDPKNWGKALN</sequence>
<name>A0AA38P8V8_9AGAR</name>
<evidence type="ECO:0000256" key="2">
    <source>
        <dbReference type="SAM" id="Phobius"/>
    </source>
</evidence>
<dbReference type="EMBL" id="MU806190">
    <property type="protein sequence ID" value="KAJ3838301.1"/>
    <property type="molecule type" value="Genomic_DNA"/>
</dbReference>
<dbReference type="AlphaFoldDB" id="A0AA38P8V8"/>
<accession>A0AA38P8V8</accession>
<evidence type="ECO:0000313" key="4">
    <source>
        <dbReference type="Proteomes" id="UP001163846"/>
    </source>
</evidence>
<protein>
    <submittedName>
        <fullName evidence="3">Uncharacterized protein</fullName>
    </submittedName>
</protein>
<reference evidence="3" key="1">
    <citation type="submission" date="2022-08" db="EMBL/GenBank/DDBJ databases">
        <authorList>
            <consortium name="DOE Joint Genome Institute"/>
            <person name="Min B."/>
            <person name="Riley R."/>
            <person name="Sierra-Patev S."/>
            <person name="Naranjo-Ortiz M."/>
            <person name="Looney B."/>
            <person name="Konkel Z."/>
            <person name="Slot J.C."/>
            <person name="Sakamoto Y."/>
            <person name="Steenwyk J.L."/>
            <person name="Rokas A."/>
            <person name="Carro J."/>
            <person name="Camarero S."/>
            <person name="Ferreira P."/>
            <person name="Molpeceres G."/>
            <person name="Ruiz-Duenas F.J."/>
            <person name="Serrano A."/>
            <person name="Henrissat B."/>
            <person name="Drula E."/>
            <person name="Hughes K.W."/>
            <person name="Mata J.L."/>
            <person name="Ishikawa N.K."/>
            <person name="Vargas-Isla R."/>
            <person name="Ushijima S."/>
            <person name="Smith C.A."/>
            <person name="Ahrendt S."/>
            <person name="Andreopoulos W."/>
            <person name="He G."/>
            <person name="Labutti K."/>
            <person name="Lipzen A."/>
            <person name="Ng V."/>
            <person name="Sandor L."/>
            <person name="Barry K."/>
            <person name="Martinez A.T."/>
            <person name="Xiao Y."/>
            <person name="Gibbons J.G."/>
            <person name="Terashima K."/>
            <person name="Hibbett D.S."/>
            <person name="Grigoriev I.V."/>
        </authorList>
    </citation>
    <scope>NUCLEOTIDE SEQUENCE</scope>
    <source>
        <strain evidence="3">TFB9207</strain>
    </source>
</reference>
<keyword evidence="2" id="KW-0472">Membrane</keyword>